<dbReference type="AlphaFoldDB" id="A0ABD1RMZ2"/>
<comment type="caution">
    <text evidence="2">The sequence shown here is derived from an EMBL/GenBank/DDBJ whole genome shotgun (WGS) entry which is preliminary data.</text>
</comment>
<proteinExistence type="predicted"/>
<name>A0ABD1RMZ2_9LAMI</name>
<feature type="compositionally biased region" description="Polar residues" evidence="1">
    <location>
        <begin position="13"/>
        <end position="23"/>
    </location>
</feature>
<keyword evidence="3" id="KW-1185">Reference proteome</keyword>
<evidence type="ECO:0000256" key="1">
    <source>
        <dbReference type="SAM" id="MobiDB-lite"/>
    </source>
</evidence>
<feature type="region of interest" description="Disordered" evidence="1">
    <location>
        <begin position="1"/>
        <end position="28"/>
    </location>
</feature>
<gene>
    <name evidence="2" type="ORF">Fot_42873</name>
</gene>
<reference evidence="3" key="1">
    <citation type="submission" date="2024-07" db="EMBL/GenBank/DDBJ databases">
        <title>Two chromosome-level genome assemblies of Korean endemic species Abeliophyllum distichum and Forsythia ovata (Oleaceae).</title>
        <authorList>
            <person name="Jang H."/>
        </authorList>
    </citation>
    <scope>NUCLEOTIDE SEQUENCE [LARGE SCALE GENOMIC DNA]</scope>
</reference>
<feature type="region of interest" description="Disordered" evidence="1">
    <location>
        <begin position="115"/>
        <end position="144"/>
    </location>
</feature>
<feature type="compositionally biased region" description="Basic and acidic residues" evidence="1">
    <location>
        <begin position="1"/>
        <end position="11"/>
    </location>
</feature>
<dbReference type="Proteomes" id="UP001604277">
    <property type="component" value="Unassembled WGS sequence"/>
</dbReference>
<protein>
    <submittedName>
        <fullName evidence="2">Uncharacterized protein</fullName>
    </submittedName>
</protein>
<accession>A0ABD1RMZ2</accession>
<dbReference type="EMBL" id="JBFOLJ010000012">
    <property type="protein sequence ID" value="KAL2489581.1"/>
    <property type="molecule type" value="Genomic_DNA"/>
</dbReference>
<evidence type="ECO:0000313" key="3">
    <source>
        <dbReference type="Proteomes" id="UP001604277"/>
    </source>
</evidence>
<feature type="region of interest" description="Disordered" evidence="1">
    <location>
        <begin position="54"/>
        <end position="75"/>
    </location>
</feature>
<feature type="compositionally biased region" description="Basic and acidic residues" evidence="1">
    <location>
        <begin position="64"/>
        <end position="75"/>
    </location>
</feature>
<evidence type="ECO:0000313" key="2">
    <source>
        <dbReference type="EMBL" id="KAL2489581.1"/>
    </source>
</evidence>
<sequence length="144" mass="16097">MEAFKDHDKCVNNEGNGLGSDNNGGCYAPTMQCSSKMEQEDIWSQLKESLVYNDFPTDAGNASDDGRAREQVRGESDEVLVELDYEVDEELPATTPAKKVNYDFGFGTIEGQEVRADDTDYRDSDELRSLSSTDDEGNKFKEEK</sequence>
<organism evidence="2 3">
    <name type="scientific">Forsythia ovata</name>
    <dbReference type="NCBI Taxonomy" id="205694"/>
    <lineage>
        <taxon>Eukaryota</taxon>
        <taxon>Viridiplantae</taxon>
        <taxon>Streptophyta</taxon>
        <taxon>Embryophyta</taxon>
        <taxon>Tracheophyta</taxon>
        <taxon>Spermatophyta</taxon>
        <taxon>Magnoliopsida</taxon>
        <taxon>eudicotyledons</taxon>
        <taxon>Gunneridae</taxon>
        <taxon>Pentapetalae</taxon>
        <taxon>asterids</taxon>
        <taxon>lamiids</taxon>
        <taxon>Lamiales</taxon>
        <taxon>Oleaceae</taxon>
        <taxon>Forsythieae</taxon>
        <taxon>Forsythia</taxon>
    </lineage>
</organism>
<feature type="compositionally biased region" description="Basic and acidic residues" evidence="1">
    <location>
        <begin position="115"/>
        <end position="128"/>
    </location>
</feature>